<name>A0A923N3L2_9FLAO</name>
<evidence type="ECO:0000313" key="2">
    <source>
        <dbReference type="Proteomes" id="UP000641454"/>
    </source>
</evidence>
<dbReference type="RefSeq" id="WP_187021541.1">
    <property type="nucleotide sequence ID" value="NZ_JACRUK010000077.1"/>
</dbReference>
<sequence>MASKLIEKTDDLVIHILNAFKHAKLNDESALNYIRKGCEAMCKILILQQKGEVIGIKIINGEINYKNTIINNDPKSLDFFNLIDTCKLYKLLSNKHKANESLYYKFEDLRSLEV</sequence>
<organism evidence="1 2">
    <name type="scientific">Flavobacterium muglaense</name>
    <dbReference type="NCBI Taxonomy" id="2764716"/>
    <lineage>
        <taxon>Bacteria</taxon>
        <taxon>Pseudomonadati</taxon>
        <taxon>Bacteroidota</taxon>
        <taxon>Flavobacteriia</taxon>
        <taxon>Flavobacteriales</taxon>
        <taxon>Flavobacteriaceae</taxon>
        <taxon>Flavobacterium</taxon>
    </lineage>
</organism>
<accession>A0A923N3L2</accession>
<keyword evidence="2" id="KW-1185">Reference proteome</keyword>
<protein>
    <submittedName>
        <fullName evidence="1">Uncharacterized protein</fullName>
    </submittedName>
</protein>
<dbReference type="Proteomes" id="UP000641454">
    <property type="component" value="Unassembled WGS sequence"/>
</dbReference>
<dbReference type="AlphaFoldDB" id="A0A923N3L2"/>
<evidence type="ECO:0000313" key="1">
    <source>
        <dbReference type="EMBL" id="MBC5846165.1"/>
    </source>
</evidence>
<dbReference type="EMBL" id="JACRUL010000078">
    <property type="protein sequence ID" value="MBC5846165.1"/>
    <property type="molecule type" value="Genomic_DNA"/>
</dbReference>
<gene>
    <name evidence="1" type="ORF">H8R25_17245</name>
</gene>
<reference evidence="1 2" key="1">
    <citation type="submission" date="2020-08" db="EMBL/GenBank/DDBJ databases">
        <title>Description of novel Flavobacterium F-392 isolate.</title>
        <authorList>
            <person name="Saticioglu I.B."/>
            <person name="Duman M."/>
            <person name="Altun S."/>
        </authorList>
    </citation>
    <scope>NUCLEOTIDE SEQUENCE [LARGE SCALE GENOMIC DNA]</scope>
    <source>
        <strain evidence="1 2">F-392</strain>
    </source>
</reference>
<comment type="caution">
    <text evidence="1">The sequence shown here is derived from an EMBL/GenBank/DDBJ whole genome shotgun (WGS) entry which is preliminary data.</text>
</comment>
<proteinExistence type="predicted"/>